<sequence length="230" mass="25914">MSRRRRRTLSLGNFLSLLQRQSTANMPPHRQETPMLALECFSSLNAGVEHCRFGTLLGVFEGVEVRSCRLPPTLNALDMPPSYHDGIFTGIQWQCVELARRYCLIHFDVVFDPVDMAYQMFESAVFRNVHTLRPVSAARFSNGATTPPKKGSLLIWNCSGEYKITGHVAVVVAVTDTHVDIVEQNVIHSVWESGQQYSRRLALSTADDGSYTIQPFYPDEELLGWITLAH</sequence>
<dbReference type="Pfam" id="PF05257">
    <property type="entry name" value="CHAP"/>
    <property type="match status" value="1"/>
</dbReference>
<dbReference type="SUPFAM" id="SSF54001">
    <property type="entry name" value="Cysteine proteinases"/>
    <property type="match status" value="1"/>
</dbReference>
<dbReference type="PANTHER" id="PTHR30094:SF0">
    <property type="entry name" value="BIFUNCTIONAL GLUTATHIONYLSPERMIDINE SYNTHETASE_AMIDASE-RELATED"/>
    <property type="match status" value="1"/>
</dbReference>
<proteinExistence type="predicted"/>
<organism evidence="2 3">
    <name type="scientific">Aphanomyces euteiches</name>
    <dbReference type="NCBI Taxonomy" id="100861"/>
    <lineage>
        <taxon>Eukaryota</taxon>
        <taxon>Sar</taxon>
        <taxon>Stramenopiles</taxon>
        <taxon>Oomycota</taxon>
        <taxon>Saprolegniomycetes</taxon>
        <taxon>Saprolegniales</taxon>
        <taxon>Verrucalvaceae</taxon>
        <taxon>Aphanomyces</taxon>
    </lineage>
</organism>
<dbReference type="InterPro" id="IPR007921">
    <property type="entry name" value="CHAP_dom"/>
</dbReference>
<protein>
    <recommendedName>
        <fullName evidence="1">Peptidase C51 domain-containing protein</fullName>
    </recommendedName>
</protein>
<dbReference type="PROSITE" id="PS50911">
    <property type="entry name" value="CHAP"/>
    <property type="match status" value="1"/>
</dbReference>
<dbReference type="VEuPathDB" id="FungiDB:AeMF1_009376"/>
<evidence type="ECO:0000259" key="1">
    <source>
        <dbReference type="PROSITE" id="PS50911"/>
    </source>
</evidence>
<comment type="caution">
    <text evidence="2">The sequence shown here is derived from an EMBL/GenBank/DDBJ whole genome shotgun (WGS) entry which is preliminary data.</text>
</comment>
<dbReference type="Proteomes" id="UP000481153">
    <property type="component" value="Unassembled WGS sequence"/>
</dbReference>
<dbReference type="Gene3D" id="3.90.1720.10">
    <property type="entry name" value="endopeptidase domain like (from Nostoc punctiforme)"/>
    <property type="match status" value="1"/>
</dbReference>
<feature type="domain" description="Peptidase C51" evidence="1">
    <location>
        <begin position="70"/>
        <end position="213"/>
    </location>
</feature>
<dbReference type="InterPro" id="IPR051705">
    <property type="entry name" value="Gsp_Synthetase/Amidase"/>
</dbReference>
<reference evidence="2 3" key="1">
    <citation type="submission" date="2019-07" db="EMBL/GenBank/DDBJ databases">
        <title>Genomics analysis of Aphanomyces spp. identifies a new class of oomycete effector associated with host adaptation.</title>
        <authorList>
            <person name="Gaulin E."/>
        </authorList>
    </citation>
    <scope>NUCLEOTIDE SEQUENCE [LARGE SCALE GENOMIC DNA]</scope>
    <source>
        <strain evidence="2 3">ATCC 201684</strain>
    </source>
</reference>
<keyword evidence="3" id="KW-1185">Reference proteome</keyword>
<dbReference type="EMBL" id="VJMJ01000027">
    <property type="protein sequence ID" value="KAF0742476.1"/>
    <property type="molecule type" value="Genomic_DNA"/>
</dbReference>
<evidence type="ECO:0000313" key="2">
    <source>
        <dbReference type="EMBL" id="KAF0742476.1"/>
    </source>
</evidence>
<dbReference type="AlphaFoldDB" id="A0A6G0XPM8"/>
<accession>A0A6G0XPM8</accession>
<dbReference type="GO" id="GO:0016874">
    <property type="term" value="F:ligase activity"/>
    <property type="evidence" value="ECO:0007669"/>
    <property type="project" value="TreeGrafter"/>
</dbReference>
<gene>
    <name evidence="2" type="ORF">Ae201684_002572</name>
</gene>
<name>A0A6G0XPM8_9STRA</name>
<evidence type="ECO:0000313" key="3">
    <source>
        <dbReference type="Proteomes" id="UP000481153"/>
    </source>
</evidence>
<dbReference type="PANTHER" id="PTHR30094">
    <property type="entry name" value="BIFUNCTIONAL GLUTATHIONYLSPERMIDINE SYNTHETASE/AMIDASE-RELATED"/>
    <property type="match status" value="1"/>
</dbReference>
<dbReference type="InterPro" id="IPR038765">
    <property type="entry name" value="Papain-like_cys_pep_sf"/>
</dbReference>